<reference evidence="2 3" key="1">
    <citation type="submission" date="2020-09" db="EMBL/GenBank/DDBJ databases">
        <title>Diversity and distribution of actinomycetes associated with coral in the coast of Hainan.</title>
        <authorList>
            <person name="Li F."/>
        </authorList>
    </citation>
    <scope>NUCLEOTIDE SEQUENCE [LARGE SCALE GENOMIC DNA]</scope>
    <source>
        <strain evidence="2 3">HNM0947</strain>
    </source>
</reference>
<gene>
    <name evidence="2" type="ORF">IDM40_17235</name>
</gene>
<protein>
    <submittedName>
        <fullName evidence="2">ABC transporter permease</fullName>
    </submittedName>
</protein>
<feature type="transmembrane region" description="Helical" evidence="1">
    <location>
        <begin position="194"/>
        <end position="212"/>
    </location>
</feature>
<comment type="caution">
    <text evidence="2">The sequence shown here is derived from an EMBL/GenBank/DDBJ whole genome shotgun (WGS) entry which is preliminary data.</text>
</comment>
<feature type="transmembrane region" description="Helical" evidence="1">
    <location>
        <begin position="81"/>
        <end position="100"/>
    </location>
</feature>
<accession>A0ABR9P9A7</accession>
<proteinExistence type="predicted"/>
<evidence type="ECO:0000313" key="2">
    <source>
        <dbReference type="EMBL" id="MBE3000430.1"/>
    </source>
</evidence>
<keyword evidence="3" id="KW-1185">Reference proteome</keyword>
<keyword evidence="1" id="KW-1133">Transmembrane helix</keyword>
<evidence type="ECO:0000313" key="3">
    <source>
        <dbReference type="Proteomes" id="UP000806528"/>
    </source>
</evidence>
<feature type="transmembrane region" description="Helical" evidence="1">
    <location>
        <begin position="162"/>
        <end position="187"/>
    </location>
</feature>
<feature type="transmembrane region" description="Helical" evidence="1">
    <location>
        <begin position="37"/>
        <end position="61"/>
    </location>
</feature>
<organism evidence="2 3">
    <name type="scientific">Nocardiopsis coralli</name>
    <dbReference type="NCBI Taxonomy" id="2772213"/>
    <lineage>
        <taxon>Bacteria</taxon>
        <taxon>Bacillati</taxon>
        <taxon>Actinomycetota</taxon>
        <taxon>Actinomycetes</taxon>
        <taxon>Streptosporangiales</taxon>
        <taxon>Nocardiopsidaceae</taxon>
        <taxon>Nocardiopsis</taxon>
    </lineage>
</organism>
<dbReference type="EMBL" id="JADBGI010000015">
    <property type="protein sequence ID" value="MBE3000430.1"/>
    <property type="molecule type" value="Genomic_DNA"/>
</dbReference>
<feature type="transmembrane region" description="Helical" evidence="1">
    <location>
        <begin position="121"/>
        <end position="150"/>
    </location>
</feature>
<evidence type="ECO:0000256" key="1">
    <source>
        <dbReference type="SAM" id="Phobius"/>
    </source>
</evidence>
<feature type="transmembrane region" description="Helical" evidence="1">
    <location>
        <begin position="246"/>
        <end position="264"/>
    </location>
</feature>
<name>A0ABR9P9A7_9ACTN</name>
<dbReference type="Proteomes" id="UP000806528">
    <property type="component" value="Unassembled WGS sequence"/>
</dbReference>
<sequence>MSTHTENTAAAPVPRHRALRREIAAEWVRLSSLRSTWWCVAAAVAGMALFAGLMGWTQLSAARDDALASSDVEFAQLTSQGYFYLVQFSVLVLAALASTGEFAHRSAAATLAWNPDRSVVLLARALVTAALAAAASVVAGLTGTGVLAALLSGHVAFPLGEILATVFGAGLCMALFAALFVGVGTVLRGTAGTVMAGFLLLLGLPLVMQLSGVDLVDDLAALTPGLAGIEFYAAGDVGFYSAPFDGPVNVAVVVGWTVAALLAARCELALRDV</sequence>
<dbReference type="RefSeq" id="WP_193123040.1">
    <property type="nucleotide sequence ID" value="NZ_JADBGI010000015.1"/>
</dbReference>
<keyword evidence="1" id="KW-0812">Transmembrane</keyword>
<keyword evidence="1" id="KW-0472">Membrane</keyword>